<accession>A0A9N7Y571</accession>
<protein>
    <submittedName>
        <fullName evidence="2">Uncharacterized protein</fullName>
    </submittedName>
</protein>
<feature type="compositionally biased region" description="Basic and acidic residues" evidence="1">
    <location>
        <begin position="1"/>
        <end position="16"/>
    </location>
</feature>
<name>A0A9N7Y571_PLEPL</name>
<evidence type="ECO:0000256" key="1">
    <source>
        <dbReference type="SAM" id="MobiDB-lite"/>
    </source>
</evidence>
<evidence type="ECO:0000313" key="2">
    <source>
        <dbReference type="EMBL" id="CAB1413251.1"/>
    </source>
</evidence>
<gene>
    <name evidence="2" type="ORF">PLEPLA_LOCUS951</name>
</gene>
<dbReference type="Proteomes" id="UP001153269">
    <property type="component" value="Unassembled WGS sequence"/>
</dbReference>
<sequence>MGFYRKKEKERSHGNVEKQCATSPRCDRGLTSGWKHGERGHEESPLLVTYGGEEAGTNQISTGDVPPWFRPWMLTLVGSQFLLDQSMQPTKEAVFVDCRGVFPCLLTSISSHICDGVSESGDTCHLGFDECQYGPVQPRLSPHGYCVHLKIS</sequence>
<dbReference type="EMBL" id="CADEAL010000047">
    <property type="protein sequence ID" value="CAB1413251.1"/>
    <property type="molecule type" value="Genomic_DNA"/>
</dbReference>
<keyword evidence="3" id="KW-1185">Reference proteome</keyword>
<comment type="caution">
    <text evidence="2">The sequence shown here is derived from an EMBL/GenBank/DDBJ whole genome shotgun (WGS) entry which is preliminary data.</text>
</comment>
<organism evidence="2 3">
    <name type="scientific">Pleuronectes platessa</name>
    <name type="common">European plaice</name>
    <dbReference type="NCBI Taxonomy" id="8262"/>
    <lineage>
        <taxon>Eukaryota</taxon>
        <taxon>Metazoa</taxon>
        <taxon>Chordata</taxon>
        <taxon>Craniata</taxon>
        <taxon>Vertebrata</taxon>
        <taxon>Euteleostomi</taxon>
        <taxon>Actinopterygii</taxon>
        <taxon>Neopterygii</taxon>
        <taxon>Teleostei</taxon>
        <taxon>Neoteleostei</taxon>
        <taxon>Acanthomorphata</taxon>
        <taxon>Carangaria</taxon>
        <taxon>Pleuronectiformes</taxon>
        <taxon>Pleuronectoidei</taxon>
        <taxon>Pleuronectidae</taxon>
        <taxon>Pleuronectes</taxon>
    </lineage>
</organism>
<evidence type="ECO:0000313" key="3">
    <source>
        <dbReference type="Proteomes" id="UP001153269"/>
    </source>
</evidence>
<proteinExistence type="predicted"/>
<feature type="region of interest" description="Disordered" evidence="1">
    <location>
        <begin position="1"/>
        <end position="40"/>
    </location>
</feature>
<dbReference type="AlphaFoldDB" id="A0A9N7Y571"/>
<reference evidence="2" key="1">
    <citation type="submission" date="2020-03" db="EMBL/GenBank/DDBJ databases">
        <authorList>
            <person name="Weist P."/>
        </authorList>
    </citation>
    <scope>NUCLEOTIDE SEQUENCE</scope>
</reference>